<gene>
    <name evidence="2" type="ORF">UT35_C0001G0011</name>
</gene>
<comment type="caution">
    <text evidence="2">The sequence shown here is derived from an EMBL/GenBank/DDBJ whole genome shotgun (WGS) entry which is preliminary data.</text>
</comment>
<reference evidence="2 3" key="1">
    <citation type="journal article" date="2015" name="Nature">
        <title>rRNA introns, odd ribosomes, and small enigmatic genomes across a large radiation of phyla.</title>
        <authorList>
            <person name="Brown C.T."/>
            <person name="Hug L.A."/>
            <person name="Thomas B.C."/>
            <person name="Sharon I."/>
            <person name="Castelle C.J."/>
            <person name="Singh A."/>
            <person name="Wilkins M.J."/>
            <person name="Williams K.H."/>
            <person name="Banfield J.F."/>
        </authorList>
    </citation>
    <scope>NUCLEOTIDE SEQUENCE [LARGE SCALE GENOMIC DNA]</scope>
</reference>
<keyword evidence="1" id="KW-0472">Membrane</keyword>
<name>A0A837HUQ3_9BACT</name>
<accession>A0A837HUQ3</accession>
<sequence length="363" mass="40481">MARTSSIFFIIIFISALAFLAGYYFNSKNPANTNILSGSLLSKFEVIDTAGEINKATPYTQNMDQPLNSEGATSLTTSTNPDSVIYYEKKTGRVIESNYVLGTKSIITNNSLVNFISSIWSPDKKSVISLFYDSSGNYYKYYNFKTKKVSIFKNNIKSIAYSPDSKNIVYLQESALDNTIYVALPDGSSRKKILNTRLQNIELFWPATNKIYIQTTNDRDGNSSLFRIDEAGNTLKLIEGGLEMRVSFSPDGERLLSSYIVDGQLVTKLVIGNNKETVLKKPLWANECAWSASMNLVYCASTGINGNSRPAIIEYNLIDDAIRQIGNLPFNGHVSTAILSTSENYLILLSNTTNWIYAVEIER</sequence>
<evidence type="ECO:0000256" key="1">
    <source>
        <dbReference type="SAM" id="Phobius"/>
    </source>
</evidence>
<evidence type="ECO:0000313" key="2">
    <source>
        <dbReference type="EMBL" id="KKR09614.1"/>
    </source>
</evidence>
<dbReference type="Gene3D" id="2.120.10.30">
    <property type="entry name" value="TolB, C-terminal domain"/>
    <property type="match status" value="1"/>
</dbReference>
<keyword evidence="1" id="KW-1133">Transmembrane helix</keyword>
<dbReference type="InterPro" id="IPR011042">
    <property type="entry name" value="6-blade_b-propeller_TolB-like"/>
</dbReference>
<dbReference type="AlphaFoldDB" id="A0A837HUQ3"/>
<organism evidence="2 3">
    <name type="scientific">Candidatus Yanofskybacteria bacterium GW2011_GWD1_39_16</name>
    <dbReference type="NCBI Taxonomy" id="1619030"/>
    <lineage>
        <taxon>Bacteria</taxon>
        <taxon>Candidatus Yanofskyibacteriota</taxon>
    </lineage>
</organism>
<dbReference type="Proteomes" id="UP000033996">
    <property type="component" value="Unassembled WGS sequence"/>
</dbReference>
<evidence type="ECO:0008006" key="4">
    <source>
        <dbReference type="Google" id="ProtNLM"/>
    </source>
</evidence>
<protein>
    <recommendedName>
        <fullName evidence="4">Protein TolB</fullName>
    </recommendedName>
</protein>
<proteinExistence type="predicted"/>
<feature type="transmembrane region" description="Helical" evidence="1">
    <location>
        <begin position="7"/>
        <end position="25"/>
    </location>
</feature>
<dbReference type="EMBL" id="LBWL01000001">
    <property type="protein sequence ID" value="KKR09614.1"/>
    <property type="molecule type" value="Genomic_DNA"/>
</dbReference>
<keyword evidence="1" id="KW-0812">Transmembrane</keyword>
<evidence type="ECO:0000313" key="3">
    <source>
        <dbReference type="Proteomes" id="UP000033996"/>
    </source>
</evidence>
<dbReference type="SUPFAM" id="SSF82171">
    <property type="entry name" value="DPP6 N-terminal domain-like"/>
    <property type="match status" value="1"/>
</dbReference>